<gene>
    <name evidence="1" type="ORF">Q760_08770</name>
</gene>
<proteinExistence type="predicted"/>
<protein>
    <recommendedName>
        <fullName evidence="3">Transport-associated OB type 2 domain-containing protein</fullName>
    </recommendedName>
</protein>
<sequence>MAFRRGRAEHAVDVPDLGRVTVLAPAGSTAAPGTVLALAVDPDGVAVLPS</sequence>
<dbReference type="EMBL" id="AXNT01000202">
    <property type="protein sequence ID" value="KGM00464.1"/>
    <property type="molecule type" value="Genomic_DNA"/>
</dbReference>
<evidence type="ECO:0000313" key="2">
    <source>
        <dbReference type="Proteomes" id="UP000029833"/>
    </source>
</evidence>
<accession>A0A0A0B3X8</accession>
<keyword evidence="2" id="KW-1185">Reference proteome</keyword>
<dbReference type="STRING" id="1408250.Q760_08770"/>
<evidence type="ECO:0008006" key="3">
    <source>
        <dbReference type="Google" id="ProtNLM"/>
    </source>
</evidence>
<name>A0A0A0B3X8_9CELL</name>
<dbReference type="AlphaFoldDB" id="A0A0A0B3X8"/>
<reference evidence="1 2" key="1">
    <citation type="submission" date="2013-10" db="EMBL/GenBank/DDBJ databases">
        <authorList>
            <person name="Wang G."/>
            <person name="Zhuang W."/>
        </authorList>
    </citation>
    <scope>NUCLEOTIDE SEQUENCE [LARGE SCALE GENOMIC DNA]</scope>
    <source>
        <strain evidence="1 2">DSM 20118</strain>
    </source>
</reference>
<organism evidence="1 2">
    <name type="scientific">Cellulomonas cellasea DSM 20118</name>
    <dbReference type="NCBI Taxonomy" id="1408250"/>
    <lineage>
        <taxon>Bacteria</taxon>
        <taxon>Bacillati</taxon>
        <taxon>Actinomycetota</taxon>
        <taxon>Actinomycetes</taxon>
        <taxon>Micrococcales</taxon>
        <taxon>Cellulomonadaceae</taxon>
        <taxon>Cellulomonas</taxon>
    </lineage>
</organism>
<evidence type="ECO:0000313" key="1">
    <source>
        <dbReference type="EMBL" id="KGM00464.1"/>
    </source>
</evidence>
<comment type="caution">
    <text evidence="1">The sequence shown here is derived from an EMBL/GenBank/DDBJ whole genome shotgun (WGS) entry which is preliminary data.</text>
</comment>
<dbReference type="Proteomes" id="UP000029833">
    <property type="component" value="Unassembled WGS sequence"/>
</dbReference>